<name>A0A8K1LFG5_9PASS</name>
<dbReference type="AlphaFoldDB" id="A0A8K1LFG5"/>
<accession>A0A8K1LFG5</accession>
<keyword evidence="2" id="KW-1185">Reference proteome</keyword>
<dbReference type="Proteomes" id="UP000796761">
    <property type="component" value="Unassembled WGS sequence"/>
</dbReference>
<organism evidence="1 2">
    <name type="scientific">Zosterops borbonicus</name>
    <dbReference type="NCBI Taxonomy" id="364589"/>
    <lineage>
        <taxon>Eukaryota</taxon>
        <taxon>Metazoa</taxon>
        <taxon>Chordata</taxon>
        <taxon>Craniata</taxon>
        <taxon>Vertebrata</taxon>
        <taxon>Euteleostomi</taxon>
        <taxon>Archelosauria</taxon>
        <taxon>Archosauria</taxon>
        <taxon>Dinosauria</taxon>
        <taxon>Saurischia</taxon>
        <taxon>Theropoda</taxon>
        <taxon>Coelurosauria</taxon>
        <taxon>Aves</taxon>
        <taxon>Neognathae</taxon>
        <taxon>Neoaves</taxon>
        <taxon>Telluraves</taxon>
        <taxon>Australaves</taxon>
        <taxon>Passeriformes</taxon>
        <taxon>Sylvioidea</taxon>
        <taxon>Zosteropidae</taxon>
        <taxon>Zosterops</taxon>
    </lineage>
</organism>
<gene>
    <name evidence="1" type="ORF">HGM15179_015102</name>
</gene>
<evidence type="ECO:0000313" key="2">
    <source>
        <dbReference type="Proteomes" id="UP000796761"/>
    </source>
</evidence>
<dbReference type="EMBL" id="SWJQ01000634">
    <property type="protein sequence ID" value="TRZ12005.1"/>
    <property type="molecule type" value="Genomic_DNA"/>
</dbReference>
<reference evidence="1" key="1">
    <citation type="submission" date="2019-04" db="EMBL/GenBank/DDBJ databases">
        <title>Genome assembly of Zosterops borbonicus 15179.</title>
        <authorList>
            <person name="Leroy T."/>
            <person name="Anselmetti Y."/>
            <person name="Tilak M.-K."/>
            <person name="Nabholz B."/>
        </authorList>
    </citation>
    <scope>NUCLEOTIDE SEQUENCE</scope>
    <source>
        <strain evidence="1">HGM_15179</strain>
        <tissue evidence="1">Muscle</tissue>
    </source>
</reference>
<proteinExistence type="predicted"/>
<protein>
    <submittedName>
        <fullName evidence="1">Uncharacterized protein</fullName>
    </submittedName>
</protein>
<evidence type="ECO:0000313" key="1">
    <source>
        <dbReference type="EMBL" id="TRZ12005.1"/>
    </source>
</evidence>
<comment type="caution">
    <text evidence="1">The sequence shown here is derived from an EMBL/GenBank/DDBJ whole genome shotgun (WGS) entry which is preliminary data.</text>
</comment>
<sequence>MSDTTILRIMFGEYTCILFDSPHLNPACLSDVNLSFIPLSHKLGHTTPTFHANLMKFNKAKCKFLDQGHLNYQFLYNLGDELIDNSPVDKD</sequence>